<dbReference type="SUPFAM" id="SSF56601">
    <property type="entry name" value="beta-lactamase/transpeptidase-like"/>
    <property type="match status" value="1"/>
</dbReference>
<organism evidence="3 4">
    <name type="scientific">Sphingomonas colocasiae</name>
    <dbReference type="NCBI Taxonomy" id="1848973"/>
    <lineage>
        <taxon>Bacteria</taxon>
        <taxon>Pseudomonadati</taxon>
        <taxon>Pseudomonadota</taxon>
        <taxon>Alphaproteobacteria</taxon>
        <taxon>Sphingomonadales</taxon>
        <taxon>Sphingomonadaceae</taxon>
        <taxon>Sphingomonas</taxon>
    </lineage>
</organism>
<feature type="domain" description="Beta-lactamase-related" evidence="2">
    <location>
        <begin position="40"/>
        <end position="358"/>
    </location>
</feature>
<evidence type="ECO:0000256" key="1">
    <source>
        <dbReference type="SAM" id="SignalP"/>
    </source>
</evidence>
<accession>A0ABS7PRH4</accession>
<dbReference type="Pfam" id="PF00144">
    <property type="entry name" value="Beta-lactamase"/>
    <property type="match status" value="1"/>
</dbReference>
<comment type="caution">
    <text evidence="3">The sequence shown here is derived from an EMBL/GenBank/DDBJ whole genome shotgun (WGS) entry which is preliminary data.</text>
</comment>
<dbReference type="InterPro" id="IPR001466">
    <property type="entry name" value="Beta-lactam-related"/>
</dbReference>
<dbReference type="PANTHER" id="PTHR46825:SF9">
    <property type="entry name" value="BETA-LACTAMASE-RELATED DOMAIN-CONTAINING PROTEIN"/>
    <property type="match status" value="1"/>
</dbReference>
<gene>
    <name evidence="3" type="ORF">K7G82_16330</name>
</gene>
<dbReference type="EMBL" id="JAINVV010000008">
    <property type="protein sequence ID" value="MBY8823873.1"/>
    <property type="molecule type" value="Genomic_DNA"/>
</dbReference>
<reference evidence="3 4" key="1">
    <citation type="submission" date="2021-08" db="EMBL/GenBank/DDBJ databases">
        <authorList>
            <person name="Tuo L."/>
        </authorList>
    </citation>
    <scope>NUCLEOTIDE SEQUENCE [LARGE SCALE GENOMIC DNA]</scope>
    <source>
        <strain evidence="3 4">JCM 31229</strain>
    </source>
</reference>
<dbReference type="Proteomes" id="UP000706039">
    <property type="component" value="Unassembled WGS sequence"/>
</dbReference>
<feature type="signal peptide" evidence="1">
    <location>
        <begin position="1"/>
        <end position="21"/>
    </location>
</feature>
<proteinExistence type="predicted"/>
<dbReference type="Gene3D" id="3.40.710.10">
    <property type="entry name" value="DD-peptidase/beta-lactamase superfamily"/>
    <property type="match status" value="1"/>
</dbReference>
<evidence type="ECO:0000313" key="3">
    <source>
        <dbReference type="EMBL" id="MBY8823873.1"/>
    </source>
</evidence>
<dbReference type="InterPro" id="IPR050491">
    <property type="entry name" value="AmpC-like"/>
</dbReference>
<name>A0ABS7PRH4_9SPHN</name>
<protein>
    <submittedName>
        <fullName evidence="3">Beta-lactamase family protein</fullName>
    </submittedName>
</protein>
<dbReference type="PANTHER" id="PTHR46825">
    <property type="entry name" value="D-ALANYL-D-ALANINE-CARBOXYPEPTIDASE/ENDOPEPTIDASE AMPH"/>
    <property type="match status" value="1"/>
</dbReference>
<feature type="chain" id="PRO_5046194666" evidence="1">
    <location>
        <begin position="22"/>
        <end position="454"/>
    </location>
</feature>
<dbReference type="InterPro" id="IPR012338">
    <property type="entry name" value="Beta-lactam/transpept-like"/>
</dbReference>
<dbReference type="RefSeq" id="WP_222990982.1">
    <property type="nucleotide sequence ID" value="NZ_JAINVV010000008.1"/>
</dbReference>
<sequence>MKLTALLLASALLSAPVAAAAAPPPVDLDAVRRIVSDPKGAAAPGCVVGAFKAGKTLFVTAAGSADIEKGTPLDGDTLIYAASVSKQFTSLAAAMLATQGKIDLDADIRTYLPELPQYEVPVTARMLMHHTAGIRDSLTLLRLAGLAGSNESNKAQALDLLFRQKGTNFTPGTDWTYSNGGYLLLAEIVERVSGKPFADYVNAAILKPLGMKSSFFMNDAEPVGKIAHGYNPKDGGFVIRDTYPRFSGSGGLMVSINDLAKFDQDIEIGHKVWTPAVQAIMLKPGTFTNGQPAGRKMGSQAYAGGLMVGQRRGQYFVEHGGGAEAFRNQYERLPERRLGVAVFCNRGDWNPVAKADEVIALLEGNILAAEAKPNLAGRYVSPELQATYDLTVDGAKLTAAVSSPYTKSGEPLVFQRGGDGVFRSDEGSLTFDDDGKGFTLTTGRVTAIHFARGN</sequence>
<keyword evidence="1" id="KW-0732">Signal</keyword>
<keyword evidence="4" id="KW-1185">Reference proteome</keyword>
<evidence type="ECO:0000313" key="4">
    <source>
        <dbReference type="Proteomes" id="UP000706039"/>
    </source>
</evidence>
<evidence type="ECO:0000259" key="2">
    <source>
        <dbReference type="Pfam" id="PF00144"/>
    </source>
</evidence>